<evidence type="ECO:0000313" key="3">
    <source>
        <dbReference type="Proteomes" id="UP000003675"/>
    </source>
</evidence>
<proteinExistence type="predicted"/>
<name>C8PA38_9LACO</name>
<comment type="caution">
    <text evidence="1">The sequence shown here is derived from an EMBL/GenBank/DDBJ whole genome shotgun (WGS) entry which is preliminary data.</text>
</comment>
<dbReference type="Proteomes" id="UP000051883">
    <property type="component" value="Unassembled WGS sequence"/>
</dbReference>
<dbReference type="SUPFAM" id="SSF52540">
    <property type="entry name" value="P-loop containing nucleoside triphosphate hydrolases"/>
    <property type="match status" value="1"/>
</dbReference>
<organism evidence="1 3">
    <name type="scientific">Limosilactobacillus antri DSM 16041</name>
    <dbReference type="NCBI Taxonomy" id="525309"/>
    <lineage>
        <taxon>Bacteria</taxon>
        <taxon>Bacillati</taxon>
        <taxon>Bacillota</taxon>
        <taxon>Bacilli</taxon>
        <taxon>Lactobacillales</taxon>
        <taxon>Lactobacillaceae</taxon>
        <taxon>Limosilactobacillus</taxon>
    </lineage>
</organism>
<dbReference type="EMBL" id="ACLL01000069">
    <property type="protein sequence ID" value="EEW52638.1"/>
    <property type="molecule type" value="Genomic_DNA"/>
</dbReference>
<evidence type="ECO:0000313" key="2">
    <source>
        <dbReference type="EMBL" id="KRK53801.1"/>
    </source>
</evidence>
<accession>C8PA38</accession>
<evidence type="ECO:0008006" key="5">
    <source>
        <dbReference type="Google" id="ProtNLM"/>
    </source>
</evidence>
<gene>
    <name evidence="2" type="ORF">FC31_GL001782</name>
    <name evidence="1" type="ORF">HMPREF0494_2182</name>
</gene>
<dbReference type="HOGENOM" id="CLU_011498_3_1_9"/>
<dbReference type="STRING" id="525309.HMPREF0494_2182"/>
<dbReference type="RefSeq" id="WP_007124461.1">
    <property type="nucleotide sequence ID" value="NZ_AZDK01000055.1"/>
</dbReference>
<dbReference type="PATRIC" id="fig|525309.8.peg.1837"/>
<dbReference type="Proteomes" id="UP000003675">
    <property type="component" value="Unassembled WGS sequence"/>
</dbReference>
<dbReference type="EMBL" id="AZDK01000055">
    <property type="protein sequence ID" value="KRK53801.1"/>
    <property type="molecule type" value="Genomic_DNA"/>
</dbReference>
<evidence type="ECO:0000313" key="1">
    <source>
        <dbReference type="EMBL" id="EEW52638.1"/>
    </source>
</evidence>
<dbReference type="eggNOG" id="COG1401">
    <property type="taxonomic scope" value="Bacteria"/>
</dbReference>
<keyword evidence="4" id="KW-1185">Reference proteome</keyword>
<dbReference type="AlphaFoldDB" id="C8PA38"/>
<reference evidence="2 4" key="2">
    <citation type="journal article" date="2015" name="Genome Announc.">
        <title>Expanding the biotechnology potential of lactobacilli through comparative genomics of 213 strains and associated genera.</title>
        <authorList>
            <person name="Sun Z."/>
            <person name="Harris H.M."/>
            <person name="McCann A."/>
            <person name="Guo C."/>
            <person name="Argimon S."/>
            <person name="Zhang W."/>
            <person name="Yang X."/>
            <person name="Jeffery I.B."/>
            <person name="Cooney J.C."/>
            <person name="Kagawa T.F."/>
            <person name="Liu W."/>
            <person name="Song Y."/>
            <person name="Salvetti E."/>
            <person name="Wrobel A."/>
            <person name="Rasinkangas P."/>
            <person name="Parkhill J."/>
            <person name="Rea M.C."/>
            <person name="O'Sullivan O."/>
            <person name="Ritari J."/>
            <person name="Douillard F.P."/>
            <person name="Paul Ross R."/>
            <person name="Yang R."/>
            <person name="Briner A.E."/>
            <person name="Felis G.E."/>
            <person name="de Vos W.M."/>
            <person name="Barrangou R."/>
            <person name="Klaenhammer T.R."/>
            <person name="Caufield P.W."/>
            <person name="Cui Y."/>
            <person name="Zhang H."/>
            <person name="O'Toole P.W."/>
        </authorList>
    </citation>
    <scope>NUCLEOTIDE SEQUENCE [LARGE SCALE GENOMIC DNA]</scope>
    <source>
        <strain evidence="2 4">DSM 16041</strain>
    </source>
</reference>
<dbReference type="InterPro" id="IPR027417">
    <property type="entry name" value="P-loop_NTPase"/>
</dbReference>
<dbReference type="Gene3D" id="3.40.50.300">
    <property type="entry name" value="P-loop containing nucleotide triphosphate hydrolases"/>
    <property type="match status" value="1"/>
</dbReference>
<reference evidence="1 3" key="1">
    <citation type="submission" date="2009-09" db="EMBL/GenBank/DDBJ databases">
        <authorList>
            <person name="Qin X."/>
            <person name="Bachman B."/>
            <person name="Battles P."/>
            <person name="Bell A."/>
            <person name="Bess C."/>
            <person name="Bickham C."/>
            <person name="Chaboub L."/>
            <person name="Chen D."/>
            <person name="Coyle M."/>
            <person name="Deiros D.R."/>
            <person name="Dinh H."/>
            <person name="Forbes L."/>
            <person name="Fowler G."/>
            <person name="Francisco L."/>
            <person name="Fu Q."/>
            <person name="Gubbala S."/>
            <person name="Hale W."/>
            <person name="Han Y."/>
            <person name="Hemphill L."/>
            <person name="Highlander S.K."/>
            <person name="Hirani K."/>
            <person name="Hogues M."/>
            <person name="Jackson L."/>
            <person name="Jakkamsetti A."/>
            <person name="Javaid M."/>
            <person name="Jiang H."/>
            <person name="Korchina V."/>
            <person name="Kovar C."/>
            <person name="Lara F."/>
            <person name="Lee S."/>
            <person name="Mata R."/>
            <person name="Mathew T."/>
            <person name="Moen C."/>
            <person name="Morales K."/>
            <person name="Munidasa M."/>
            <person name="Nazareth L."/>
            <person name="Ngo R."/>
            <person name="Nguyen L."/>
            <person name="Okwuonu G."/>
            <person name="Ongeri F."/>
            <person name="Patil S."/>
            <person name="Petrosino J."/>
            <person name="Pham C."/>
            <person name="Pham P."/>
            <person name="Pu L.-L."/>
            <person name="Puazo M."/>
            <person name="Raj R."/>
            <person name="Reid J."/>
            <person name="Rouhana J."/>
            <person name="Saada N."/>
            <person name="Shang Y."/>
            <person name="Simmons D."/>
            <person name="Thornton R."/>
            <person name="Warren J."/>
            <person name="Weissenberger G."/>
            <person name="Zhang J."/>
            <person name="Zhang L."/>
            <person name="Zhou C."/>
            <person name="Zhu D."/>
            <person name="Muzny D."/>
            <person name="Worley K."/>
            <person name="Gibbs R."/>
        </authorList>
    </citation>
    <scope>NUCLEOTIDE SEQUENCE [LARGE SCALE GENOMIC DNA]</scope>
    <source>
        <strain evidence="1 3">DSM 16041</strain>
    </source>
</reference>
<dbReference type="OrthoDB" id="9781481at2"/>
<protein>
    <recommendedName>
        <fullName evidence="5">ATPase dynein-related AAA domain-containing protein</fullName>
    </recommendedName>
</protein>
<sequence>MSQLYIGVWNHKDQFGNFSENGGIFFDRNSKIMFNLQILNASRSELSDKQIHVFPRELEKISFQDNFYDDNETRRETLKNFIEGKIFIFKVSEEQQDNPYAYDIKMHIKNNDFHNDDKFEEIPILMDSENNYETIKNKLIKGETIRSRAVSMISNKLDSISSFMITKSSHDENWILFENVTAVSTDGMESIQYQKPSENFPITVRRIVDDTAMDGYYYDNGDDRNINHNIMFVPTRYLRENDSQLEKFTKIVTRRLGLTENDNEGIDESSQDVDLLFLKQFHEVIKSSEYQLLLNEDNIIKLHTSIKSSLLTILAGLSGTGKSKIIKAYAEALGILNGDLGKGQHNDIPEERFKFISVKPSWQDDSDLLGFADTISNNFRPGDSGIVDTLIDAKKNPRFIYIIVLDEMNLSRVEYYFSQFLSVLERSSSERYLTLYSKYLETRLYNSDKYSSKILIPENVRFIGTMNIDESTFELSDKLLDRTNIIELHTVPFYNKKDISHRSMKDVKSANTWHNFEVGLLNYSSNGGSLTEEQLQFLWELHSEINDELPNVGISWRTIRSIDAYINKVPSTYANDIGKILDWQLSTRILTKLRGTESMLNSLISYDEKEKKPKGKIINILDKYSTLSDFQESRKKLLIKSKELKVNGFAR</sequence>
<evidence type="ECO:0000313" key="4">
    <source>
        <dbReference type="Proteomes" id="UP000051883"/>
    </source>
</evidence>